<name>A0A0B6Y7J2_9EUPU</name>
<sequence length="86" mass="10182">MYQTSYTEISHRNQVTVTGIKSHRNHRNYTFFSEMIKLMQVLKLDQQLLHKMACFGCTQFLVTMSHRHLEQIQIKFITDISLTSFG</sequence>
<proteinExistence type="predicted"/>
<accession>A0A0B6Y7J2</accession>
<gene>
    <name evidence="1" type="primary">ORF16296</name>
</gene>
<dbReference type="AlphaFoldDB" id="A0A0B6Y7J2"/>
<dbReference type="EMBL" id="HACG01005452">
    <property type="protein sequence ID" value="CEK52317.1"/>
    <property type="molecule type" value="Transcribed_RNA"/>
</dbReference>
<evidence type="ECO:0000313" key="1">
    <source>
        <dbReference type="EMBL" id="CEK52317.1"/>
    </source>
</evidence>
<organism evidence="1">
    <name type="scientific">Arion vulgaris</name>
    <dbReference type="NCBI Taxonomy" id="1028688"/>
    <lineage>
        <taxon>Eukaryota</taxon>
        <taxon>Metazoa</taxon>
        <taxon>Spiralia</taxon>
        <taxon>Lophotrochozoa</taxon>
        <taxon>Mollusca</taxon>
        <taxon>Gastropoda</taxon>
        <taxon>Heterobranchia</taxon>
        <taxon>Euthyneura</taxon>
        <taxon>Panpulmonata</taxon>
        <taxon>Eupulmonata</taxon>
        <taxon>Stylommatophora</taxon>
        <taxon>Helicina</taxon>
        <taxon>Arionoidea</taxon>
        <taxon>Arionidae</taxon>
        <taxon>Arion</taxon>
    </lineage>
</organism>
<reference evidence="1" key="1">
    <citation type="submission" date="2014-12" db="EMBL/GenBank/DDBJ databases">
        <title>Insight into the proteome of Arion vulgaris.</title>
        <authorList>
            <person name="Aradska J."/>
            <person name="Bulat T."/>
            <person name="Smidak R."/>
            <person name="Sarate P."/>
            <person name="Gangsoo J."/>
            <person name="Sialana F."/>
            <person name="Bilban M."/>
            <person name="Lubec G."/>
        </authorList>
    </citation>
    <scope>NUCLEOTIDE SEQUENCE</scope>
    <source>
        <tissue evidence="1">Skin</tissue>
    </source>
</reference>
<protein>
    <submittedName>
        <fullName evidence="1">Uncharacterized protein</fullName>
    </submittedName>
</protein>